<name>A0A9N9WSX6_9DIPT</name>
<sequence length="307" mass="34808">MKLLVLLLIAEISISFGLEFHCEFKFSQNYGLIGSVYQCKTSNPNFGLSDPVLYKISGNPTTGFTHRDVKLVEIDGAENLIYIPQDMSNPGLFPNLIALKMSNTGLKHLSGTQLNDYRNLMWLSLSYNQIIEVPDNFFQFTTNLRFIDFNSNSISIVGFDALSPINHQTLVYVGFKNNTCIDKEYSPMDGNFYSFLYDLQYDCQFIETTPIPTTSILPPTEPPTYPPPTFIPTNPTPSTTASPNCQNVDIGEEVCKLNHEIRNLAQVIEKRDQVFQKYEDVLLYVQETLKNINKLLNNKFSLTGFSD</sequence>
<keyword evidence="3" id="KW-1185">Reference proteome</keyword>
<dbReference type="Proteomes" id="UP001153620">
    <property type="component" value="Chromosome 2"/>
</dbReference>
<dbReference type="Gene3D" id="3.80.10.10">
    <property type="entry name" value="Ribonuclease Inhibitor"/>
    <property type="match status" value="1"/>
</dbReference>
<evidence type="ECO:0000313" key="3">
    <source>
        <dbReference type="Proteomes" id="UP001153620"/>
    </source>
</evidence>
<dbReference type="PROSITE" id="PS51450">
    <property type="entry name" value="LRR"/>
    <property type="match status" value="1"/>
</dbReference>
<dbReference type="EMBL" id="OU895878">
    <property type="protein sequence ID" value="CAG9804835.1"/>
    <property type="molecule type" value="Genomic_DNA"/>
</dbReference>
<organism evidence="2 3">
    <name type="scientific">Chironomus riparius</name>
    <dbReference type="NCBI Taxonomy" id="315576"/>
    <lineage>
        <taxon>Eukaryota</taxon>
        <taxon>Metazoa</taxon>
        <taxon>Ecdysozoa</taxon>
        <taxon>Arthropoda</taxon>
        <taxon>Hexapoda</taxon>
        <taxon>Insecta</taxon>
        <taxon>Pterygota</taxon>
        <taxon>Neoptera</taxon>
        <taxon>Endopterygota</taxon>
        <taxon>Diptera</taxon>
        <taxon>Nematocera</taxon>
        <taxon>Chironomoidea</taxon>
        <taxon>Chironomidae</taxon>
        <taxon>Chironominae</taxon>
        <taxon>Chironomus</taxon>
    </lineage>
</organism>
<dbReference type="AlphaFoldDB" id="A0A9N9WSX6"/>
<gene>
    <name evidence="2" type="ORF">CHIRRI_LOCUS7714</name>
</gene>
<proteinExistence type="predicted"/>
<protein>
    <submittedName>
        <fullName evidence="2">Uncharacterized protein</fullName>
    </submittedName>
</protein>
<accession>A0A9N9WSX6</accession>
<dbReference type="SUPFAM" id="SSF52058">
    <property type="entry name" value="L domain-like"/>
    <property type="match status" value="1"/>
</dbReference>
<keyword evidence="1" id="KW-0732">Signal</keyword>
<feature type="signal peptide" evidence="1">
    <location>
        <begin position="1"/>
        <end position="17"/>
    </location>
</feature>
<evidence type="ECO:0000256" key="1">
    <source>
        <dbReference type="SAM" id="SignalP"/>
    </source>
</evidence>
<evidence type="ECO:0000313" key="2">
    <source>
        <dbReference type="EMBL" id="CAG9804835.1"/>
    </source>
</evidence>
<feature type="chain" id="PRO_5040486818" evidence="1">
    <location>
        <begin position="18"/>
        <end position="307"/>
    </location>
</feature>
<reference evidence="2" key="1">
    <citation type="submission" date="2022-01" db="EMBL/GenBank/DDBJ databases">
        <authorList>
            <person name="King R."/>
        </authorList>
    </citation>
    <scope>NUCLEOTIDE SEQUENCE</scope>
</reference>
<dbReference type="OrthoDB" id="1060944at2759"/>
<reference evidence="2" key="2">
    <citation type="submission" date="2022-10" db="EMBL/GenBank/DDBJ databases">
        <authorList>
            <consortium name="ENA_rothamsted_submissions"/>
            <consortium name="culmorum"/>
            <person name="King R."/>
        </authorList>
    </citation>
    <scope>NUCLEOTIDE SEQUENCE</scope>
</reference>
<dbReference type="InterPro" id="IPR032675">
    <property type="entry name" value="LRR_dom_sf"/>
</dbReference>
<dbReference type="InterPro" id="IPR001611">
    <property type="entry name" value="Leu-rich_rpt"/>
</dbReference>